<dbReference type="Pfam" id="PF18074">
    <property type="entry name" value="PriA_C"/>
    <property type="match status" value="1"/>
</dbReference>
<dbReference type="PANTHER" id="PTHR30580">
    <property type="entry name" value="PRIMOSOMAL PROTEIN N"/>
    <property type="match status" value="1"/>
</dbReference>
<dbReference type="AlphaFoldDB" id="A0A2M6WA01"/>
<feature type="binding site" evidence="11">
    <location>
        <position position="367"/>
    </location>
    <ligand>
        <name>Zn(2+)</name>
        <dbReference type="ChEBI" id="CHEBI:29105"/>
        <label>1</label>
    </ligand>
</feature>
<evidence type="ECO:0000256" key="10">
    <source>
        <dbReference type="ARBA" id="ARBA00023235"/>
    </source>
</evidence>
<evidence type="ECO:0000256" key="9">
    <source>
        <dbReference type="ARBA" id="ARBA00023125"/>
    </source>
</evidence>
<comment type="caution">
    <text evidence="15">The sequence shown here is derived from an EMBL/GenBank/DDBJ whole genome shotgun (WGS) entry which is preliminary data.</text>
</comment>
<dbReference type="SUPFAM" id="SSF52540">
    <property type="entry name" value="P-loop containing nucleoside triphosphate hydrolases"/>
    <property type="match status" value="1"/>
</dbReference>
<name>A0A2M6WA01_9BACT</name>
<comment type="cofactor">
    <cofactor evidence="11">
        <name>Zn(2+)</name>
        <dbReference type="ChEBI" id="CHEBI:29105"/>
    </cofactor>
    <text evidence="11">Binds 2 zinc ions per subunit.</text>
</comment>
<dbReference type="GO" id="GO:0006269">
    <property type="term" value="P:DNA replication, synthesis of primer"/>
    <property type="evidence" value="ECO:0007669"/>
    <property type="project" value="UniProtKB-KW"/>
</dbReference>
<dbReference type="InterPro" id="IPR027417">
    <property type="entry name" value="P-loop_NTPase"/>
</dbReference>
<feature type="binding site" evidence="11">
    <location>
        <position position="391"/>
    </location>
    <ligand>
        <name>Zn(2+)</name>
        <dbReference type="ChEBI" id="CHEBI:29105"/>
        <label>2</label>
    </ligand>
</feature>
<sequence length="630" mass="72547">MIAQVLPLIRLPKSLGVFTYRVPLDLTKKICIGQLVTINFREKNIYGLIIGLDKKHQKIKFQLKPINKIIAPNVLVTLNQIKLIDFIAKTYGLSPGLVAKSLVPEIPRKHKNIKTFPPEADQPLAEKQKNSQSLFWYQDEKDVLNLIKEKCAAVLNNKKQMLILVPEINLIDKIIKESGLKENQIIKIHSRLKKTEYFKDWQKILTGQAKIIIGTKIAVLLPFNNLQIIIVFNEHDWNHKQSDINPRYDVRVIAKWLAKNYGSELILATPAPAVETYFKNKIKIQEHFSSVILAQARISWIFCERRDPRLHGEVFIVDLNQERLAGNYSFISDKLLDKIKEKLEAKQKIFLFHNRTGFAKFIICHDCQYVFQCPKCETTLNYETKNKRLTCNYCGYEEDMPPLCPKCAGADIKFKSAGVQKIKSELVKLLPETNIIAMEKTSKDIDVNNINIVIGTKFALNKINLKNFGLIAFINFDQLLNITDFRASEKAYQLFYELKCQNQTANFLIQTNTQENNVIKSIAQDNPALFYEPELKIRAELNYPPACQLIKLTSQNKTAKNAENELKKTAQKIKEKFQKIEILGPVANTPYKVRGLYKYHLLLKIDLKLNMEQILTIVPDNIIIDVNPEK</sequence>
<feature type="coiled-coil region" evidence="12">
    <location>
        <begin position="549"/>
        <end position="579"/>
    </location>
</feature>
<dbReference type="Proteomes" id="UP000231464">
    <property type="component" value="Unassembled WGS sequence"/>
</dbReference>
<comment type="similarity">
    <text evidence="11">Belongs to the helicase family. PriA subfamily.</text>
</comment>
<dbReference type="InterPro" id="IPR041236">
    <property type="entry name" value="PriA_C"/>
</dbReference>
<dbReference type="GO" id="GO:0006310">
    <property type="term" value="P:DNA recombination"/>
    <property type="evidence" value="ECO:0007669"/>
    <property type="project" value="InterPro"/>
</dbReference>
<comment type="caution">
    <text evidence="11">As this protein does not have any detectable helicase domains, it probably does not have helicase activity.</text>
</comment>
<proteinExistence type="inferred from homology"/>
<dbReference type="NCBIfam" id="TIGR00595">
    <property type="entry name" value="priA"/>
    <property type="match status" value="1"/>
</dbReference>
<evidence type="ECO:0000259" key="13">
    <source>
        <dbReference type="Pfam" id="PF17764"/>
    </source>
</evidence>
<comment type="function">
    <text evidence="11">Initiates the restart of stalled replication forks, which reloads the replicative helicase on sites other than the origin of replication. Recognizes and binds to abandoned replication forks and remodels them to uncover a helicase loading site. Promotes assembly of the primosome at these replication forks.</text>
</comment>
<feature type="binding site" evidence="11">
    <location>
        <position position="376"/>
    </location>
    <ligand>
        <name>Zn(2+)</name>
        <dbReference type="ChEBI" id="CHEBI:29105"/>
        <label>2</label>
    </ligand>
</feature>
<comment type="subunit">
    <text evidence="11">Component of the replication restart primosome.</text>
</comment>
<dbReference type="Gene3D" id="3.40.1440.60">
    <property type="entry name" value="PriA, 3(prime) DNA-binding domain"/>
    <property type="match status" value="1"/>
</dbReference>
<keyword evidence="10" id="KW-0413">Isomerase</keyword>
<dbReference type="GO" id="GO:0043138">
    <property type="term" value="F:3'-5' DNA helicase activity"/>
    <property type="evidence" value="ECO:0007669"/>
    <property type="project" value="TreeGrafter"/>
</dbReference>
<dbReference type="PANTHER" id="PTHR30580:SF0">
    <property type="entry name" value="PRIMOSOMAL PROTEIN N"/>
    <property type="match status" value="1"/>
</dbReference>
<evidence type="ECO:0000256" key="1">
    <source>
        <dbReference type="ARBA" id="ARBA00022515"/>
    </source>
</evidence>
<dbReference type="InterPro" id="IPR042115">
    <property type="entry name" value="PriA_3primeBD_sf"/>
</dbReference>
<keyword evidence="6" id="KW-0347">Helicase</keyword>
<dbReference type="GO" id="GO:0003677">
    <property type="term" value="F:DNA binding"/>
    <property type="evidence" value="ECO:0007669"/>
    <property type="project" value="UniProtKB-UniRule"/>
</dbReference>
<feature type="binding site" evidence="11">
    <location>
        <position position="407"/>
    </location>
    <ligand>
        <name>Zn(2+)</name>
        <dbReference type="ChEBI" id="CHEBI:29105"/>
        <label>1</label>
    </ligand>
</feature>
<organism evidence="15 16">
    <name type="scientific">Candidatus Kuenenbacteria bacterium CG10_big_fil_rev_8_21_14_0_10_36_11</name>
    <dbReference type="NCBI Taxonomy" id="1974618"/>
    <lineage>
        <taxon>Bacteria</taxon>
        <taxon>Candidatus Kueneniibacteriota</taxon>
    </lineage>
</organism>
<dbReference type="GO" id="GO:0006270">
    <property type="term" value="P:DNA replication initiation"/>
    <property type="evidence" value="ECO:0007669"/>
    <property type="project" value="TreeGrafter"/>
</dbReference>
<dbReference type="EMBL" id="PFBP01000051">
    <property type="protein sequence ID" value="PIT89584.1"/>
    <property type="molecule type" value="Genomic_DNA"/>
</dbReference>
<dbReference type="InterPro" id="IPR041222">
    <property type="entry name" value="PriA_3primeBD"/>
</dbReference>
<reference evidence="16" key="1">
    <citation type="submission" date="2017-09" db="EMBL/GenBank/DDBJ databases">
        <title>Depth-based differentiation of microbial function through sediment-hosted aquifers and enrichment of novel symbionts in the deep terrestrial subsurface.</title>
        <authorList>
            <person name="Probst A.J."/>
            <person name="Ladd B."/>
            <person name="Jarett J.K."/>
            <person name="Geller-Mcgrath D.E."/>
            <person name="Sieber C.M.K."/>
            <person name="Emerson J.B."/>
            <person name="Anantharaman K."/>
            <person name="Thomas B.C."/>
            <person name="Malmstrom R."/>
            <person name="Stieglmeier M."/>
            <person name="Klingl A."/>
            <person name="Woyke T."/>
            <person name="Ryan C.M."/>
            <person name="Banfield J.F."/>
        </authorList>
    </citation>
    <scope>NUCLEOTIDE SEQUENCE [LARGE SCALE GENOMIC DNA]</scope>
</reference>
<evidence type="ECO:0000256" key="4">
    <source>
        <dbReference type="ARBA" id="ARBA00022741"/>
    </source>
</evidence>
<evidence type="ECO:0000256" key="8">
    <source>
        <dbReference type="ARBA" id="ARBA00022840"/>
    </source>
</evidence>
<dbReference type="GO" id="GO:1990077">
    <property type="term" value="C:primosome complex"/>
    <property type="evidence" value="ECO:0007669"/>
    <property type="project" value="UniProtKB-UniRule"/>
</dbReference>
<evidence type="ECO:0000256" key="3">
    <source>
        <dbReference type="ARBA" id="ARBA00022723"/>
    </source>
</evidence>
<feature type="binding site" evidence="11">
    <location>
        <position position="364"/>
    </location>
    <ligand>
        <name>Zn(2+)</name>
        <dbReference type="ChEBI" id="CHEBI:29105"/>
        <label>1</label>
    </ligand>
</feature>
<feature type="domain" description="Primosomal protein N' 3' DNA-binding" evidence="13">
    <location>
        <begin position="15"/>
        <end position="104"/>
    </location>
</feature>
<dbReference type="GO" id="GO:0008270">
    <property type="term" value="F:zinc ion binding"/>
    <property type="evidence" value="ECO:0007669"/>
    <property type="project" value="UniProtKB-UniRule"/>
</dbReference>
<keyword evidence="4 11" id="KW-0547">Nucleotide-binding</keyword>
<evidence type="ECO:0000256" key="7">
    <source>
        <dbReference type="ARBA" id="ARBA00022833"/>
    </source>
</evidence>
<keyword evidence="8 11" id="KW-0067">ATP-binding</keyword>
<evidence type="ECO:0000256" key="2">
    <source>
        <dbReference type="ARBA" id="ARBA00022705"/>
    </source>
</evidence>
<dbReference type="HAMAP" id="MF_00983">
    <property type="entry name" value="PriA"/>
    <property type="match status" value="1"/>
</dbReference>
<keyword evidence="1 11" id="KW-0639">Primosome</keyword>
<dbReference type="InterPro" id="IPR005259">
    <property type="entry name" value="PriA"/>
</dbReference>
<keyword evidence="2 11" id="KW-0235">DNA replication</keyword>
<feature type="binding site" evidence="11">
    <location>
        <position position="394"/>
    </location>
    <ligand>
        <name>Zn(2+)</name>
        <dbReference type="ChEBI" id="CHEBI:29105"/>
        <label>2</label>
    </ligand>
</feature>
<dbReference type="GO" id="GO:0005524">
    <property type="term" value="F:ATP binding"/>
    <property type="evidence" value="ECO:0007669"/>
    <property type="project" value="UniProtKB-UniRule"/>
</dbReference>
<evidence type="ECO:0000256" key="11">
    <source>
        <dbReference type="HAMAP-Rule" id="MF_00983"/>
    </source>
</evidence>
<keyword evidence="7 11" id="KW-0862">Zinc</keyword>
<feature type="binding site" evidence="11">
    <location>
        <position position="373"/>
    </location>
    <ligand>
        <name>Zn(2+)</name>
        <dbReference type="ChEBI" id="CHEBI:29105"/>
        <label>2</label>
    </ligand>
</feature>
<keyword evidence="12" id="KW-0175">Coiled coil</keyword>
<evidence type="ECO:0000313" key="15">
    <source>
        <dbReference type="EMBL" id="PIT89584.1"/>
    </source>
</evidence>
<evidence type="ECO:0000256" key="6">
    <source>
        <dbReference type="ARBA" id="ARBA00022806"/>
    </source>
</evidence>
<evidence type="ECO:0000313" key="16">
    <source>
        <dbReference type="Proteomes" id="UP000231464"/>
    </source>
</evidence>
<dbReference type="GO" id="GO:0016787">
    <property type="term" value="F:hydrolase activity"/>
    <property type="evidence" value="ECO:0007669"/>
    <property type="project" value="UniProtKB-KW"/>
</dbReference>
<feature type="domain" description="Primosomal protein N C-terminal" evidence="14">
    <location>
        <begin position="547"/>
        <end position="618"/>
    </location>
</feature>
<accession>A0A2M6WA01</accession>
<dbReference type="Gene3D" id="3.40.50.300">
    <property type="entry name" value="P-loop containing nucleotide triphosphate hydrolases"/>
    <property type="match status" value="1"/>
</dbReference>
<evidence type="ECO:0000256" key="5">
    <source>
        <dbReference type="ARBA" id="ARBA00022801"/>
    </source>
</evidence>
<evidence type="ECO:0000259" key="14">
    <source>
        <dbReference type="Pfam" id="PF18074"/>
    </source>
</evidence>
<gene>
    <name evidence="11 15" type="primary">priA</name>
    <name evidence="15" type="ORF">COU23_03185</name>
</gene>
<dbReference type="GO" id="GO:0006302">
    <property type="term" value="P:double-strand break repair"/>
    <property type="evidence" value="ECO:0007669"/>
    <property type="project" value="InterPro"/>
</dbReference>
<keyword evidence="5" id="KW-0378">Hydrolase</keyword>
<keyword evidence="3 11" id="KW-0479">Metal-binding</keyword>
<dbReference type="Pfam" id="PF17764">
    <property type="entry name" value="PriA_3primeBD"/>
    <property type="match status" value="1"/>
</dbReference>
<keyword evidence="9 11" id="KW-0238">DNA-binding</keyword>
<evidence type="ECO:0000256" key="12">
    <source>
        <dbReference type="SAM" id="Coils"/>
    </source>
</evidence>
<protein>
    <recommendedName>
        <fullName evidence="11">Probable replication restart protein PriA</fullName>
    </recommendedName>
    <alternativeName>
        <fullName evidence="11">Putative ATP-dependent DNA helicase PriA</fullName>
    </alternativeName>
</protein>
<feature type="binding site" evidence="11">
    <location>
        <position position="404"/>
    </location>
    <ligand>
        <name>Zn(2+)</name>
        <dbReference type="ChEBI" id="CHEBI:29105"/>
        <label>1</label>
    </ligand>
</feature>